<organism evidence="1 2">
    <name type="scientific">Candidatus Amesbacteria bacterium GW2011_GWA2_42_12</name>
    <dbReference type="NCBI Taxonomy" id="1618356"/>
    <lineage>
        <taxon>Bacteria</taxon>
        <taxon>Candidatus Amesiibacteriota</taxon>
    </lineage>
</organism>
<proteinExistence type="predicted"/>
<protein>
    <submittedName>
        <fullName evidence="1">Uncharacterized protein</fullName>
    </submittedName>
</protein>
<sequence length="78" mass="8387">MSNVPESCRVPHHDGWYVRNNNIASYEYYALMGKAAIDEIINSGLRPASCGDCVLCVPKVSKGTSFGQSALVVLPNNG</sequence>
<reference evidence="1 2" key="1">
    <citation type="journal article" date="2015" name="Nature">
        <title>rRNA introns, odd ribosomes, and small enigmatic genomes across a large radiation of phyla.</title>
        <authorList>
            <person name="Brown C.T."/>
            <person name="Hug L.A."/>
            <person name="Thomas B.C."/>
            <person name="Sharon I."/>
            <person name="Castelle C.J."/>
            <person name="Singh A."/>
            <person name="Wilkins M.J."/>
            <person name="Williams K.H."/>
            <person name="Banfield J.F."/>
        </authorList>
    </citation>
    <scope>NUCLEOTIDE SEQUENCE [LARGE SCALE GENOMIC DNA]</scope>
</reference>
<evidence type="ECO:0000313" key="1">
    <source>
        <dbReference type="EMBL" id="KKS32404.1"/>
    </source>
</evidence>
<dbReference type="AlphaFoldDB" id="A0A0G0Y6P6"/>
<evidence type="ECO:0000313" key="2">
    <source>
        <dbReference type="Proteomes" id="UP000034160"/>
    </source>
</evidence>
<dbReference type="Proteomes" id="UP000034160">
    <property type="component" value="Unassembled WGS sequence"/>
</dbReference>
<dbReference type="STRING" id="1618356.UU93_C0007G0009"/>
<comment type="caution">
    <text evidence="1">The sequence shown here is derived from an EMBL/GenBank/DDBJ whole genome shotgun (WGS) entry which is preliminary data.</text>
</comment>
<gene>
    <name evidence="1" type="ORF">UU93_C0007G0009</name>
</gene>
<name>A0A0G0Y6P6_9BACT</name>
<dbReference type="EMBL" id="LCCN01000007">
    <property type="protein sequence ID" value="KKS32404.1"/>
    <property type="molecule type" value="Genomic_DNA"/>
</dbReference>
<accession>A0A0G0Y6P6</accession>